<dbReference type="AlphaFoldDB" id="X7ZWP9"/>
<dbReference type="EMBL" id="JAOB01000068">
    <property type="protein sequence ID" value="EUA24032.1"/>
    <property type="molecule type" value="Genomic_DNA"/>
</dbReference>
<organism evidence="1">
    <name type="scientific">Mycobacterium xenopi 4042</name>
    <dbReference type="NCBI Taxonomy" id="1299334"/>
    <lineage>
        <taxon>Bacteria</taxon>
        <taxon>Bacillati</taxon>
        <taxon>Actinomycetota</taxon>
        <taxon>Actinomycetes</taxon>
        <taxon>Mycobacteriales</taxon>
        <taxon>Mycobacteriaceae</taxon>
        <taxon>Mycobacterium</taxon>
    </lineage>
</organism>
<comment type="caution">
    <text evidence="1">The sequence shown here is derived from an EMBL/GenBank/DDBJ whole genome shotgun (WGS) entry which is preliminary data.</text>
</comment>
<accession>X7ZWP9</accession>
<gene>
    <name evidence="1" type="ORF">I553_3520</name>
</gene>
<protein>
    <submittedName>
        <fullName evidence="1">Uncharacterized protein</fullName>
    </submittedName>
</protein>
<proteinExistence type="predicted"/>
<reference evidence="1" key="1">
    <citation type="submission" date="2014-01" db="EMBL/GenBank/DDBJ databases">
        <authorList>
            <person name="Brown-Elliot B."/>
            <person name="Wallace R."/>
            <person name="Lenaerts A."/>
            <person name="Ordway D."/>
            <person name="DeGroote M.A."/>
            <person name="Parker T."/>
            <person name="Sizemore C."/>
            <person name="Tallon L.J."/>
            <person name="Sadzewicz L.K."/>
            <person name="Sengamalay N."/>
            <person name="Fraser C.M."/>
            <person name="Hine E."/>
            <person name="Shefchek K.A."/>
            <person name="Das S.P."/>
            <person name="Tettelin H."/>
        </authorList>
    </citation>
    <scope>NUCLEOTIDE SEQUENCE [LARGE SCALE GENOMIC DNA]</scope>
    <source>
        <strain evidence="1">4042</strain>
    </source>
</reference>
<sequence>MSRTHQFLVTLTVHTNKINPANKPTTTSANSMTNKTAVVVTRRDGQHPETHRSHETRCASNPGCFILAEKPRTAVPKPVRGPLLQRCLLQLCVE</sequence>
<evidence type="ECO:0000313" key="1">
    <source>
        <dbReference type="EMBL" id="EUA24032.1"/>
    </source>
</evidence>
<name>X7ZWP9_MYCXE</name>